<accession>A0ABR4C4F7</accession>
<feature type="compositionally biased region" description="Low complexity" evidence="1">
    <location>
        <begin position="516"/>
        <end position="530"/>
    </location>
</feature>
<feature type="region of interest" description="Disordered" evidence="1">
    <location>
        <begin position="683"/>
        <end position="720"/>
    </location>
</feature>
<dbReference type="EMBL" id="JAZHXI010000013">
    <property type="protein sequence ID" value="KAL2064587.1"/>
    <property type="molecule type" value="Genomic_DNA"/>
</dbReference>
<sequence>MEPNTPERIPESPVGRGAASAGSDTGVNPPPVPFNLAGPGYAAGSASTGQISTGDSPPAPPNLSRPMRSIKTCGALRAAKKKAAPIPSSSINPVQVPASPATRNSVSRDAAVKRAFGDDEEASERPMTLNRIPDLQTGLEAEHLEVDNATSLSEDQAVQYDFLSRISQQNRELGIAGPSLTTAGFNTPQQPQVNFPEQPLPPATFGRGLSGSITHTATAPANTTVGLFGPSPFPAARLSAATGLFGLGATPTTTNSNAANPFSTATKVPSVTMSSSISNITFADTGNNNARDIFRSTPNSFNARLGANGLSPGPSFVPSAQFDPWFPTSGIPAAFGAQTSSIATSSNGSAIAETGGPSPSIDTSAKFAADLPAADHPISSNYIQMRHFTDPQAPLAAYAVVEPVQTFNGVNSVAEDLSDTGVWGQSMRNFFQGEINVMDAATGRVSTSLYAGQQHSSTPPPRSHHDDEIMEDEDTNEGQQDPQMFSTANEYGYEVDMVQDFGNVNLENNEDLDDITASSATKTRSTTLTTNQNDTPQLDEQMEDGEGFGASAEDTEVAAEAAIVEQEEDTNVTARNFPVNQTLADAVKYTPAILETIPEEEESVMESFQAVHEAIIGDEDMPQLVENNNATSEQELSVEQQETTAALVNTEVAFAEEPVTTSIEIPEYVDTINLTRVENESEDVSVPSAIDGNLKPTENVPPGTTPEAGGDVLEPASETKEDTLPLLERGVLEGSVNDMHAASLSNTVDNKPSPPVESLIMLPVADSQKEEPCATLISPTDLSKPVTINDHGAFPEVTREQIWDNTAPILASEKRLSTSKDAATQSDPDPSSAVLKNWTMRLVKATTEARVFGVKVPEDYIEQSVEVLKSRLRRMTDERKSHAEELARRDADESKLKSDNEDLQHKLDDMSRELNNRDNRTRFAENEASAAVESMDSLKKELEGAESKIEHLNDEIAKQSAPLLEAIAEKRRKWKIEKTDLNEQVQQSSKELIDKVESLKAAHSDEIEKLKAAHVKDKEDLIKGHNSELGALERSKKRIYADKCDLESTMTRMSEEAVAAEKIASSIIEQMEWKAGVAERNAGLTRVPGSVSGYWLVQTRLPRPSPAIYIVYRKKRGVRWLSARPRRAQQPKPQSFKALDDGSGYEDAIFHDSERAGSQFLTDSSIINAQNFSTDNEEVGTEVLDSGDNYLSNDWSVVADNEPVANASDNTIATIIPGNDGDLPVSIESQASAPSVADPGSQLPWKTICAIFPLCFLIILFAFQPLTSPPASIQIELSNNQTIIAPLTIPMLPDTCPSWPPTLSGTYEEVCTDDQTPPNYMWQRSNSPIYDDANLHPSRRPLTRKQGWLNALPGLVIGFSIGGTAYAKRWI</sequence>
<keyword evidence="3" id="KW-1185">Reference proteome</keyword>
<feature type="compositionally biased region" description="Polar residues" evidence="1">
    <location>
        <begin position="45"/>
        <end position="55"/>
    </location>
</feature>
<organism evidence="2 3">
    <name type="scientific">Oculimacula yallundae</name>
    <dbReference type="NCBI Taxonomy" id="86028"/>
    <lineage>
        <taxon>Eukaryota</taxon>
        <taxon>Fungi</taxon>
        <taxon>Dikarya</taxon>
        <taxon>Ascomycota</taxon>
        <taxon>Pezizomycotina</taxon>
        <taxon>Leotiomycetes</taxon>
        <taxon>Helotiales</taxon>
        <taxon>Ploettnerulaceae</taxon>
        <taxon>Oculimacula</taxon>
    </lineage>
</organism>
<evidence type="ECO:0000313" key="2">
    <source>
        <dbReference type="EMBL" id="KAL2064587.1"/>
    </source>
</evidence>
<name>A0ABR4C4F7_9HELO</name>
<comment type="caution">
    <text evidence="2">The sequence shown here is derived from an EMBL/GenBank/DDBJ whole genome shotgun (WGS) entry which is preliminary data.</text>
</comment>
<proteinExistence type="predicted"/>
<evidence type="ECO:0000313" key="3">
    <source>
        <dbReference type="Proteomes" id="UP001595075"/>
    </source>
</evidence>
<reference evidence="2 3" key="1">
    <citation type="journal article" date="2024" name="Commun. Biol.">
        <title>Comparative genomic analysis of thermophilic fungi reveals convergent evolutionary adaptations and gene losses.</title>
        <authorList>
            <person name="Steindorff A.S."/>
            <person name="Aguilar-Pontes M.V."/>
            <person name="Robinson A.J."/>
            <person name="Andreopoulos B."/>
            <person name="LaButti K."/>
            <person name="Kuo A."/>
            <person name="Mondo S."/>
            <person name="Riley R."/>
            <person name="Otillar R."/>
            <person name="Haridas S."/>
            <person name="Lipzen A."/>
            <person name="Grimwood J."/>
            <person name="Schmutz J."/>
            <person name="Clum A."/>
            <person name="Reid I.D."/>
            <person name="Moisan M.C."/>
            <person name="Butler G."/>
            <person name="Nguyen T.T.M."/>
            <person name="Dewar K."/>
            <person name="Conant G."/>
            <person name="Drula E."/>
            <person name="Henrissat B."/>
            <person name="Hansel C."/>
            <person name="Singer S."/>
            <person name="Hutchinson M.I."/>
            <person name="de Vries R.P."/>
            <person name="Natvig D.O."/>
            <person name="Powell A.J."/>
            <person name="Tsang A."/>
            <person name="Grigoriev I.V."/>
        </authorList>
    </citation>
    <scope>NUCLEOTIDE SEQUENCE [LARGE SCALE GENOMIC DNA]</scope>
    <source>
        <strain evidence="2 3">CBS 494.80</strain>
    </source>
</reference>
<gene>
    <name evidence="2" type="ORF">VTL71DRAFT_3724</name>
</gene>
<feature type="region of interest" description="Disordered" evidence="1">
    <location>
        <begin position="1"/>
        <end position="67"/>
    </location>
</feature>
<protein>
    <submittedName>
        <fullName evidence="2">Uncharacterized protein</fullName>
    </submittedName>
</protein>
<feature type="region of interest" description="Disordered" evidence="1">
    <location>
        <begin position="81"/>
        <end position="108"/>
    </location>
</feature>
<feature type="region of interest" description="Disordered" evidence="1">
    <location>
        <begin position="515"/>
        <end position="547"/>
    </location>
</feature>
<evidence type="ECO:0000256" key="1">
    <source>
        <dbReference type="SAM" id="MobiDB-lite"/>
    </source>
</evidence>
<feature type="region of interest" description="Disordered" evidence="1">
    <location>
        <begin position="875"/>
        <end position="902"/>
    </location>
</feature>
<feature type="region of interest" description="Disordered" evidence="1">
    <location>
        <begin position="449"/>
        <end position="483"/>
    </location>
</feature>
<dbReference type="Proteomes" id="UP001595075">
    <property type="component" value="Unassembled WGS sequence"/>
</dbReference>